<organism evidence="1">
    <name type="scientific">marine sediment metagenome</name>
    <dbReference type="NCBI Taxonomy" id="412755"/>
    <lineage>
        <taxon>unclassified sequences</taxon>
        <taxon>metagenomes</taxon>
        <taxon>ecological metagenomes</taxon>
    </lineage>
</organism>
<name>X1L9W8_9ZZZZ</name>
<proteinExistence type="predicted"/>
<reference evidence="1" key="1">
    <citation type="journal article" date="2014" name="Front. Microbiol.">
        <title>High frequency of phylogenetically diverse reductive dehalogenase-homologous genes in deep subseafloor sedimentary metagenomes.</title>
        <authorList>
            <person name="Kawai M."/>
            <person name="Futagami T."/>
            <person name="Toyoda A."/>
            <person name="Takaki Y."/>
            <person name="Nishi S."/>
            <person name="Hori S."/>
            <person name="Arai W."/>
            <person name="Tsubouchi T."/>
            <person name="Morono Y."/>
            <person name="Uchiyama I."/>
            <person name="Ito T."/>
            <person name="Fujiyama A."/>
            <person name="Inagaki F."/>
            <person name="Takami H."/>
        </authorList>
    </citation>
    <scope>NUCLEOTIDE SEQUENCE</scope>
    <source>
        <strain evidence="1">Expedition CK06-06</strain>
    </source>
</reference>
<dbReference type="InterPro" id="IPR019300">
    <property type="entry name" value="CooT"/>
</dbReference>
<comment type="caution">
    <text evidence="1">The sequence shown here is derived from an EMBL/GenBank/DDBJ whole genome shotgun (WGS) entry which is preliminary data.</text>
</comment>
<gene>
    <name evidence="1" type="ORF">S06H3_13674</name>
</gene>
<evidence type="ECO:0000313" key="1">
    <source>
        <dbReference type="EMBL" id="GAI15868.1"/>
    </source>
</evidence>
<protein>
    <recommendedName>
        <fullName evidence="2">RNA-binding protein</fullName>
    </recommendedName>
</protein>
<dbReference type="AlphaFoldDB" id="X1L9W8"/>
<accession>X1L9W8</accession>
<dbReference type="Pfam" id="PF10133">
    <property type="entry name" value="CooT"/>
    <property type="match status" value="1"/>
</dbReference>
<sequence>MCETKVYIEKDGKKEEIFENVIDIQSEKDGFFLKDLFGEQKFIKAKIKYIDFMKHEMVLTESEGDK</sequence>
<dbReference type="EMBL" id="BARV01006677">
    <property type="protein sequence ID" value="GAI15868.1"/>
    <property type="molecule type" value="Genomic_DNA"/>
</dbReference>
<evidence type="ECO:0008006" key="2">
    <source>
        <dbReference type="Google" id="ProtNLM"/>
    </source>
</evidence>